<accession>A0A285N7V8</accession>
<dbReference type="EMBL" id="OBEJ01000001">
    <property type="protein sequence ID" value="SNZ05500.1"/>
    <property type="molecule type" value="Genomic_DNA"/>
</dbReference>
<name>A0A285N7V8_NATPI</name>
<evidence type="ECO:0000313" key="9">
    <source>
        <dbReference type="Proteomes" id="UP000219453"/>
    </source>
</evidence>
<evidence type="ECO:0000256" key="6">
    <source>
        <dbReference type="SAM" id="MobiDB-lite"/>
    </source>
</evidence>
<comment type="subcellular location">
    <subcellularLocation>
        <location evidence="1">Membrane</location>
        <topology evidence="1">Multi-pass membrane protein</topology>
    </subcellularLocation>
</comment>
<protein>
    <submittedName>
        <fullName evidence="8">Predicted PurR-regulated permease PerM</fullName>
    </submittedName>
</protein>
<feature type="transmembrane region" description="Helical" evidence="7">
    <location>
        <begin position="12"/>
        <end position="41"/>
    </location>
</feature>
<evidence type="ECO:0000256" key="7">
    <source>
        <dbReference type="SAM" id="Phobius"/>
    </source>
</evidence>
<keyword evidence="4 7" id="KW-1133">Transmembrane helix</keyword>
<keyword evidence="9" id="KW-1185">Reference proteome</keyword>
<dbReference type="OrthoDB" id="282734at2157"/>
<dbReference type="PANTHER" id="PTHR21716:SF4">
    <property type="entry name" value="TRANSMEMBRANE PROTEIN 245"/>
    <property type="match status" value="1"/>
</dbReference>
<feature type="region of interest" description="Disordered" evidence="6">
    <location>
        <begin position="368"/>
        <end position="391"/>
    </location>
</feature>
<comment type="similarity">
    <text evidence="2">Belongs to the autoinducer-2 exporter (AI-2E) (TC 2.A.86) family.</text>
</comment>
<dbReference type="AlphaFoldDB" id="A0A285N7V8"/>
<evidence type="ECO:0000256" key="1">
    <source>
        <dbReference type="ARBA" id="ARBA00004141"/>
    </source>
</evidence>
<reference evidence="8 9" key="1">
    <citation type="submission" date="2017-09" db="EMBL/GenBank/DDBJ databases">
        <authorList>
            <person name="Ehlers B."/>
            <person name="Leendertz F.H."/>
        </authorList>
    </citation>
    <scope>NUCLEOTIDE SEQUENCE [LARGE SCALE GENOMIC DNA]</scope>
    <source>
        <strain evidence="8 9">DSM 27208</strain>
    </source>
</reference>
<feature type="transmembrane region" description="Helical" evidence="7">
    <location>
        <begin position="309"/>
        <end position="336"/>
    </location>
</feature>
<evidence type="ECO:0000256" key="4">
    <source>
        <dbReference type="ARBA" id="ARBA00022989"/>
    </source>
</evidence>
<keyword evidence="3 7" id="KW-0812">Transmembrane</keyword>
<feature type="compositionally biased region" description="Low complexity" evidence="6">
    <location>
        <begin position="369"/>
        <end position="391"/>
    </location>
</feature>
<dbReference type="GO" id="GO:0016020">
    <property type="term" value="C:membrane"/>
    <property type="evidence" value="ECO:0007669"/>
    <property type="project" value="UniProtKB-SubCell"/>
</dbReference>
<feature type="transmembrane region" description="Helical" evidence="7">
    <location>
        <begin position="62"/>
        <end position="84"/>
    </location>
</feature>
<proteinExistence type="inferred from homology"/>
<dbReference type="RefSeq" id="WP_179747389.1">
    <property type="nucleotide sequence ID" value="NZ_OBEJ01000001.1"/>
</dbReference>
<gene>
    <name evidence="8" type="ORF">SAMN06269185_0876</name>
</gene>
<organism evidence="8 9">
    <name type="scientific">Natronoarchaeum philippinense</name>
    <dbReference type="NCBI Taxonomy" id="558529"/>
    <lineage>
        <taxon>Archaea</taxon>
        <taxon>Methanobacteriati</taxon>
        <taxon>Methanobacteriota</taxon>
        <taxon>Stenosarchaea group</taxon>
        <taxon>Halobacteria</taxon>
        <taxon>Halobacteriales</taxon>
        <taxon>Natronoarchaeaceae</taxon>
    </lineage>
</organism>
<dbReference type="PANTHER" id="PTHR21716">
    <property type="entry name" value="TRANSMEMBRANE PROTEIN"/>
    <property type="match status" value="1"/>
</dbReference>
<feature type="transmembrane region" description="Helical" evidence="7">
    <location>
        <begin position="267"/>
        <end position="289"/>
    </location>
</feature>
<dbReference type="InterPro" id="IPR002549">
    <property type="entry name" value="AI-2E-like"/>
</dbReference>
<evidence type="ECO:0000256" key="2">
    <source>
        <dbReference type="ARBA" id="ARBA00009773"/>
    </source>
</evidence>
<feature type="transmembrane region" description="Helical" evidence="7">
    <location>
        <begin position="197"/>
        <end position="220"/>
    </location>
</feature>
<feature type="transmembrane region" description="Helical" evidence="7">
    <location>
        <begin position="138"/>
        <end position="163"/>
    </location>
</feature>
<evidence type="ECO:0000256" key="5">
    <source>
        <dbReference type="ARBA" id="ARBA00023136"/>
    </source>
</evidence>
<sequence length="391" mass="42147">MAIGLDVDRTRVLWWALGAFLFVVLTRIVVAFVGTFVFALFVYYSTRPIYQRIEHRIGSPSVAAATALVVLALPAILLATYTLVVGVEELSQAINGSDLSGQLAVIEPYLDVSAIVDDPQTLLSGIDGGQLFDAADSALSYVGLLGTFALHLLIVIVIAYYLLRDGRDLSRWFRARFGDQHGVMDAFCYELDRDLQIVFFGNILTAITTGVLGALTYSALDAVAPAAISLPYPVLLGLLTGVASLIPVIGMKLVYFPMTAYLFGRIVVDDATGVFWFPIVFAVVSFVIVDSIPDFFLRPYVSGRNVHLGAVMVAYIVGPLVFGWYGLFLAPLLLLVTIHFCRIVLPELLAARSVDPYAVDPGYLDAADDVGAQSSDDAASSASNASDEPDD</sequence>
<dbReference type="Proteomes" id="UP000219453">
    <property type="component" value="Unassembled WGS sequence"/>
</dbReference>
<keyword evidence="5 7" id="KW-0472">Membrane</keyword>
<dbReference type="Pfam" id="PF01594">
    <property type="entry name" value="AI-2E_transport"/>
    <property type="match status" value="1"/>
</dbReference>
<evidence type="ECO:0000313" key="8">
    <source>
        <dbReference type="EMBL" id="SNZ05500.1"/>
    </source>
</evidence>
<feature type="transmembrane region" description="Helical" evidence="7">
    <location>
        <begin position="232"/>
        <end position="255"/>
    </location>
</feature>
<evidence type="ECO:0000256" key="3">
    <source>
        <dbReference type="ARBA" id="ARBA00022692"/>
    </source>
</evidence>